<evidence type="ECO:0000313" key="3">
    <source>
        <dbReference type="Proteomes" id="UP000176951"/>
    </source>
</evidence>
<name>A0A1G2PW41_9BACT</name>
<dbReference type="EMBL" id="MHSW01000008">
    <property type="protein sequence ID" value="OHA52523.1"/>
    <property type="molecule type" value="Genomic_DNA"/>
</dbReference>
<keyword evidence="1" id="KW-0472">Membrane</keyword>
<evidence type="ECO:0000313" key="2">
    <source>
        <dbReference type="EMBL" id="OHA52523.1"/>
    </source>
</evidence>
<dbReference type="AlphaFoldDB" id="A0A1G2PW41"/>
<protein>
    <submittedName>
        <fullName evidence="2">Uncharacterized protein</fullName>
    </submittedName>
</protein>
<keyword evidence="1" id="KW-0812">Transmembrane</keyword>
<dbReference type="PROSITE" id="PS51257">
    <property type="entry name" value="PROKAR_LIPOPROTEIN"/>
    <property type="match status" value="1"/>
</dbReference>
<proteinExistence type="predicted"/>
<keyword evidence="1" id="KW-1133">Transmembrane helix</keyword>
<sequence>MNKYLDSSYLSASIFTIGCQIIGIIFSLLLLVATIILLLSAFYFMLSGGREEEKDKARKFFVYSIVGIVLATLSPSIVALIASFFGLPSPINC</sequence>
<evidence type="ECO:0000256" key="1">
    <source>
        <dbReference type="SAM" id="Phobius"/>
    </source>
</evidence>
<dbReference type="InterPro" id="IPR043993">
    <property type="entry name" value="T4SS_pilin"/>
</dbReference>
<dbReference type="Proteomes" id="UP000176951">
    <property type="component" value="Unassembled WGS sequence"/>
</dbReference>
<reference evidence="2 3" key="1">
    <citation type="journal article" date="2016" name="Nat. Commun.">
        <title>Thousands of microbial genomes shed light on interconnected biogeochemical processes in an aquifer system.</title>
        <authorList>
            <person name="Anantharaman K."/>
            <person name="Brown C.T."/>
            <person name="Hug L.A."/>
            <person name="Sharon I."/>
            <person name="Castelle C.J."/>
            <person name="Probst A.J."/>
            <person name="Thomas B.C."/>
            <person name="Singh A."/>
            <person name="Wilkins M.J."/>
            <person name="Karaoz U."/>
            <person name="Brodie E.L."/>
            <person name="Williams K.H."/>
            <person name="Hubbard S.S."/>
            <person name="Banfield J.F."/>
        </authorList>
    </citation>
    <scope>NUCLEOTIDE SEQUENCE [LARGE SCALE GENOMIC DNA]</scope>
</reference>
<dbReference type="Pfam" id="PF18895">
    <property type="entry name" value="T4SS_pilin"/>
    <property type="match status" value="1"/>
</dbReference>
<accession>A0A1G2PW41</accession>
<comment type="caution">
    <text evidence="2">The sequence shown here is derived from an EMBL/GenBank/DDBJ whole genome shotgun (WGS) entry which is preliminary data.</text>
</comment>
<feature type="transmembrane region" description="Helical" evidence="1">
    <location>
        <begin position="12"/>
        <end position="39"/>
    </location>
</feature>
<organism evidence="2 3">
    <name type="scientific">Candidatus Terrybacteria bacterium RIFCSPLOWO2_01_FULL_40_23</name>
    <dbReference type="NCBI Taxonomy" id="1802366"/>
    <lineage>
        <taxon>Bacteria</taxon>
        <taxon>Candidatus Terryibacteriota</taxon>
    </lineage>
</organism>
<gene>
    <name evidence="2" type="ORF">A3A97_03855</name>
</gene>
<feature type="transmembrane region" description="Helical" evidence="1">
    <location>
        <begin position="60"/>
        <end position="87"/>
    </location>
</feature>